<keyword evidence="11" id="KW-1185">Reference proteome</keyword>
<dbReference type="InterPro" id="IPR006153">
    <property type="entry name" value="Cation/H_exchanger_TM"/>
</dbReference>
<feature type="transmembrane region" description="Helical" evidence="8">
    <location>
        <begin position="30"/>
        <end position="47"/>
    </location>
</feature>
<organism evidence="10 11">
    <name type="scientific">Phanerochaete sordida</name>
    <dbReference type="NCBI Taxonomy" id="48140"/>
    <lineage>
        <taxon>Eukaryota</taxon>
        <taxon>Fungi</taxon>
        <taxon>Dikarya</taxon>
        <taxon>Basidiomycota</taxon>
        <taxon>Agaricomycotina</taxon>
        <taxon>Agaricomycetes</taxon>
        <taxon>Polyporales</taxon>
        <taxon>Phanerochaetaceae</taxon>
        <taxon>Phanerochaete</taxon>
    </lineage>
</organism>
<dbReference type="Pfam" id="PF00999">
    <property type="entry name" value="Na_H_Exchanger"/>
    <property type="match status" value="2"/>
</dbReference>
<keyword evidence="6" id="KW-0406">Ion transport</keyword>
<evidence type="ECO:0000256" key="5">
    <source>
        <dbReference type="ARBA" id="ARBA00022989"/>
    </source>
</evidence>
<sequence length="549" mass="58447">MSRALHYIFSFPFYTASSDNDGSFPYHEPGVVELLILLSFIFFLNVVRTVADYYLYAGIIAEIVLGMVYGDPLAGILPSDWEGTFTVLGYLGLIGIVFEGGLSTDLSLLVANLPLSILCACVGIALPVAFSFALLYAGYNYHPLEAFAAGAALCSTSLGTTLMALNSVTNSLASPDTDSNMVKVEKEQARTVNGAVSAAVPPCIPLSDTPSTLPPPPPPLQKSRIGTILISAAVLDDVIGLVLSSLVPALSSLSSATPHTRLAWTVVRPLLASALMAAIAPLVARFVLRPAFRFRRLGERWCAPRQAGRLWGSTRLLRLVSRPGSDIWGTQGHADAVGVTLMILLVSAFAAIAFYTGSSVLFGAYLAGLTVTYLQHPAKARPSDDTPAPKLSFEATYARTVGPLQQALLAPLFFASIGYGIPFLSLWRPKVLWRGVLYALLMAAAKLAAGLPVVLWAMCSRTPNSSRASPIKESLCPALFIGVAMVARGEIGLLIAQIARGAGDAPGLLGDEVFLVCIWAILLCTLFSPIGVGYIVHRWQHHIVHGIWA</sequence>
<feature type="transmembrane region" description="Helical" evidence="8">
    <location>
        <begin position="270"/>
        <end position="288"/>
    </location>
</feature>
<dbReference type="Gene3D" id="1.20.1530.20">
    <property type="match status" value="3"/>
</dbReference>
<feature type="domain" description="Cation/H+ exchanger transmembrane" evidence="9">
    <location>
        <begin position="335"/>
        <end position="534"/>
    </location>
</feature>
<evidence type="ECO:0000256" key="1">
    <source>
        <dbReference type="ARBA" id="ARBA00004141"/>
    </source>
</evidence>
<comment type="caution">
    <text evidence="10">The sequence shown here is derived from an EMBL/GenBank/DDBJ whole genome shotgun (WGS) entry which is preliminary data.</text>
</comment>
<feature type="transmembrane region" description="Helical" evidence="8">
    <location>
        <begin position="109"/>
        <end position="134"/>
    </location>
</feature>
<feature type="domain" description="Cation/H+ exchanger transmembrane" evidence="9">
    <location>
        <begin position="58"/>
        <end position="165"/>
    </location>
</feature>
<dbReference type="AlphaFoldDB" id="A0A9P3L7T2"/>
<feature type="transmembrane region" description="Helical" evidence="8">
    <location>
        <begin position="54"/>
        <end position="77"/>
    </location>
</feature>
<evidence type="ECO:0000256" key="4">
    <source>
        <dbReference type="ARBA" id="ARBA00022692"/>
    </source>
</evidence>
<dbReference type="GO" id="GO:0015297">
    <property type="term" value="F:antiporter activity"/>
    <property type="evidence" value="ECO:0007669"/>
    <property type="project" value="UniProtKB-KW"/>
</dbReference>
<name>A0A9P3L7T2_9APHY</name>
<reference evidence="10 11" key="1">
    <citation type="submission" date="2021-08" db="EMBL/GenBank/DDBJ databases">
        <title>Draft Genome Sequence of Phanerochaete sordida strain YK-624.</title>
        <authorList>
            <person name="Mori T."/>
            <person name="Dohra H."/>
            <person name="Suzuki T."/>
            <person name="Kawagishi H."/>
            <person name="Hirai H."/>
        </authorList>
    </citation>
    <scope>NUCLEOTIDE SEQUENCE [LARGE SCALE GENOMIC DNA]</scope>
    <source>
        <strain evidence="10 11">YK-624</strain>
    </source>
</reference>
<feature type="transmembrane region" description="Helical" evidence="8">
    <location>
        <begin position="513"/>
        <end position="536"/>
    </location>
</feature>
<accession>A0A9P3L7T2</accession>
<evidence type="ECO:0000313" key="11">
    <source>
        <dbReference type="Proteomes" id="UP000703269"/>
    </source>
</evidence>
<feature type="transmembrane region" description="Helical" evidence="8">
    <location>
        <begin position="146"/>
        <end position="165"/>
    </location>
</feature>
<comment type="subcellular location">
    <subcellularLocation>
        <location evidence="1">Membrane</location>
        <topology evidence="1">Multi-pass membrane protein</topology>
    </subcellularLocation>
</comment>
<keyword evidence="3" id="KW-0050">Antiport</keyword>
<dbReference type="GO" id="GO:0016020">
    <property type="term" value="C:membrane"/>
    <property type="evidence" value="ECO:0007669"/>
    <property type="project" value="UniProtKB-SubCell"/>
</dbReference>
<dbReference type="InterPro" id="IPR038770">
    <property type="entry name" value="Na+/solute_symporter_sf"/>
</dbReference>
<feature type="transmembrane region" description="Helical" evidence="8">
    <location>
        <begin position="83"/>
        <end position="102"/>
    </location>
</feature>
<keyword evidence="4 8" id="KW-0812">Transmembrane</keyword>
<feature type="transmembrane region" description="Helical" evidence="8">
    <location>
        <begin position="341"/>
        <end position="367"/>
    </location>
</feature>
<dbReference type="PANTHER" id="PTHR43562">
    <property type="entry name" value="NAPA-TYPE SODIUM/HYDROGEN ANTIPORTER"/>
    <property type="match status" value="1"/>
</dbReference>
<keyword evidence="2" id="KW-0813">Transport</keyword>
<proteinExistence type="predicted"/>
<gene>
    <name evidence="10" type="ORF">PsYK624_000400</name>
</gene>
<keyword evidence="5 8" id="KW-1133">Transmembrane helix</keyword>
<evidence type="ECO:0000256" key="7">
    <source>
        <dbReference type="ARBA" id="ARBA00023136"/>
    </source>
</evidence>
<evidence type="ECO:0000256" key="3">
    <source>
        <dbReference type="ARBA" id="ARBA00022449"/>
    </source>
</evidence>
<dbReference type="Proteomes" id="UP000703269">
    <property type="component" value="Unassembled WGS sequence"/>
</dbReference>
<dbReference type="GO" id="GO:1902600">
    <property type="term" value="P:proton transmembrane transport"/>
    <property type="evidence" value="ECO:0007669"/>
    <property type="project" value="InterPro"/>
</dbReference>
<feature type="transmembrane region" description="Helical" evidence="8">
    <location>
        <begin position="228"/>
        <end position="250"/>
    </location>
</feature>
<feature type="transmembrane region" description="Helical" evidence="8">
    <location>
        <begin position="436"/>
        <end position="458"/>
    </location>
</feature>
<evidence type="ECO:0000259" key="9">
    <source>
        <dbReference type="Pfam" id="PF00999"/>
    </source>
</evidence>
<protein>
    <submittedName>
        <fullName evidence="10">Sodium/hydrogen exchanger</fullName>
    </submittedName>
</protein>
<keyword evidence="7 8" id="KW-0472">Membrane</keyword>
<dbReference type="EMBL" id="BPQB01000001">
    <property type="protein sequence ID" value="GJE83967.1"/>
    <property type="molecule type" value="Genomic_DNA"/>
</dbReference>
<dbReference type="OrthoDB" id="1288932at2759"/>
<evidence type="ECO:0000313" key="10">
    <source>
        <dbReference type="EMBL" id="GJE83967.1"/>
    </source>
</evidence>
<evidence type="ECO:0000256" key="2">
    <source>
        <dbReference type="ARBA" id="ARBA00022448"/>
    </source>
</evidence>
<evidence type="ECO:0000256" key="6">
    <source>
        <dbReference type="ARBA" id="ARBA00023065"/>
    </source>
</evidence>
<evidence type="ECO:0000256" key="8">
    <source>
        <dbReference type="SAM" id="Phobius"/>
    </source>
</evidence>
<feature type="transmembrane region" description="Helical" evidence="8">
    <location>
        <begin position="407"/>
        <end position="427"/>
    </location>
</feature>
<dbReference type="PANTHER" id="PTHR43562:SF2">
    <property type="entry name" value="SODIUM-HYDROGEN ANTIPORTER"/>
    <property type="match status" value="1"/>
</dbReference>